<dbReference type="PANTHER" id="PTHR33459:SF7">
    <property type="entry name" value="DD-GDCA PROTEIN"/>
    <property type="match status" value="1"/>
</dbReference>
<proteinExistence type="predicted"/>
<comment type="caution">
    <text evidence="1">The sequence shown here is derived from an EMBL/GenBank/DDBJ whole genome shotgun (WGS) entry which is preliminary data.</text>
</comment>
<name>A0A016U576_9BILA</name>
<keyword evidence="2" id="KW-1185">Reference proteome</keyword>
<accession>A0A016U576</accession>
<evidence type="ECO:0000313" key="1">
    <source>
        <dbReference type="EMBL" id="EYC09987.1"/>
    </source>
</evidence>
<gene>
    <name evidence="1" type="primary">Acey_s0058.g2925</name>
    <name evidence="1" type="synonym">Acey-C45G9.6</name>
    <name evidence="1" type="ORF">Y032_0058g2925</name>
</gene>
<dbReference type="AlphaFoldDB" id="A0A016U576"/>
<reference evidence="2" key="1">
    <citation type="journal article" date="2015" name="Nat. Genet.">
        <title>The genome and transcriptome of the zoonotic hookworm Ancylostoma ceylanicum identify infection-specific gene families.</title>
        <authorList>
            <person name="Schwarz E.M."/>
            <person name="Hu Y."/>
            <person name="Antoshechkin I."/>
            <person name="Miller M.M."/>
            <person name="Sternberg P.W."/>
            <person name="Aroian R.V."/>
        </authorList>
    </citation>
    <scope>NUCLEOTIDE SEQUENCE</scope>
    <source>
        <strain evidence="2">HY135</strain>
    </source>
</reference>
<evidence type="ECO:0000313" key="2">
    <source>
        <dbReference type="Proteomes" id="UP000024635"/>
    </source>
</evidence>
<dbReference type="EMBL" id="JARK01001394">
    <property type="protein sequence ID" value="EYC09987.1"/>
    <property type="molecule type" value="Genomic_DNA"/>
</dbReference>
<dbReference type="PANTHER" id="PTHR33459">
    <property type="entry name" value="DD-GDCA PROTEIN"/>
    <property type="match status" value="1"/>
</dbReference>
<dbReference type="InterPro" id="IPR052326">
    <property type="entry name" value="Diff-Dev_Assoc_Protein"/>
</dbReference>
<organism evidence="1 2">
    <name type="scientific">Ancylostoma ceylanicum</name>
    <dbReference type="NCBI Taxonomy" id="53326"/>
    <lineage>
        <taxon>Eukaryota</taxon>
        <taxon>Metazoa</taxon>
        <taxon>Ecdysozoa</taxon>
        <taxon>Nematoda</taxon>
        <taxon>Chromadorea</taxon>
        <taxon>Rhabditida</taxon>
        <taxon>Rhabditina</taxon>
        <taxon>Rhabditomorpha</taxon>
        <taxon>Strongyloidea</taxon>
        <taxon>Ancylostomatidae</taxon>
        <taxon>Ancylostomatinae</taxon>
        <taxon>Ancylostoma</taxon>
    </lineage>
</organism>
<dbReference type="OrthoDB" id="5868597at2759"/>
<protein>
    <submittedName>
        <fullName evidence="1">Uncharacterized protein</fullName>
    </submittedName>
</protein>
<sequence length="510" mass="54875">MGSEVIFLDQTSLTPMNVPSMGTMIKDVPVQSTAMKHLFYQCLLIPSLCVALSSAQICISDVQCRDGAKCVATMSGYSMCSKIGGGVQPDYPTPPSFYCNTNNDCAPSQVCAHPLGGPGICQDARTAACVSNNDCPPGQTCVLLPSFQTACQINIGGNVPGTNDPINVGGIGLSCQRDSDCTAQQRCVDHQGQWQCMALNDVNECNTSLDCPAGKICAYSTFVSRNVCVNPGPVPTIGGNVGSGSVATFIDKGVPESFAKFPSDVNQNTILSGEDDNSTSVANISTLDRYDVVASSTRATLMLLTADNSKATKEEKIKIMKTKYTVMRQPQLVPKHAVIDPAALPCDYDYQCRMGESCTGVISLVDRNVTVCQYDVTKEDRMCIFHADCLQGQRCSRNKDGTFVCTTSIEAALGTVPCTYDYECSGGENCVNIADQGKEKVFRCRQSTVKDPRRDQLCRTNAECPYQQVCRRVAGVNLCVDVAASTDPAAMLSIQRKVVKFVQDLLFTRL</sequence>
<dbReference type="Proteomes" id="UP000024635">
    <property type="component" value="Unassembled WGS sequence"/>
</dbReference>